<dbReference type="RefSeq" id="WP_155066148.1">
    <property type="nucleotide sequence ID" value="NZ_WMIF01000058.1"/>
</dbReference>
<reference evidence="1 2" key="1">
    <citation type="submission" date="2019-11" db="EMBL/GenBank/DDBJ databases">
        <authorList>
            <person name="Dong K."/>
        </authorList>
    </citation>
    <scope>NUCLEOTIDE SEQUENCE [LARGE SCALE GENOMIC DNA]</scope>
    <source>
        <strain evidence="1 2">JCM 17370</strain>
    </source>
</reference>
<evidence type="ECO:0000313" key="1">
    <source>
        <dbReference type="EMBL" id="MTH36655.1"/>
    </source>
</evidence>
<evidence type="ECO:0000313" key="2">
    <source>
        <dbReference type="Proteomes" id="UP000442533"/>
    </source>
</evidence>
<sequence length="85" mass="9373">MIIVWDEPKRLANIDKHRLDFADLDAQFFASATVVPAKSGRYAAIGVLADGTVTTIFVTLGTEAISIISMRRASKKERAIHEQEV</sequence>
<protein>
    <recommendedName>
        <fullName evidence="3">BrnT family toxin</fullName>
    </recommendedName>
</protein>
<accession>A0A844H919</accession>
<dbReference type="Gene3D" id="3.10.450.530">
    <property type="entry name" value="Ribonuclease toxin, BrnT, of type II toxin-antitoxin system"/>
    <property type="match status" value="1"/>
</dbReference>
<dbReference type="AlphaFoldDB" id="A0A844H919"/>
<dbReference type="InterPro" id="IPR007460">
    <property type="entry name" value="BrnT_toxin"/>
</dbReference>
<keyword evidence="2" id="KW-1185">Reference proteome</keyword>
<dbReference type="OrthoDB" id="839663at2"/>
<gene>
    <name evidence="1" type="ORF">GL279_18965</name>
</gene>
<proteinExistence type="predicted"/>
<dbReference type="Proteomes" id="UP000442533">
    <property type="component" value="Unassembled WGS sequence"/>
</dbReference>
<name>A0A844H919_9RHOB</name>
<dbReference type="EMBL" id="WMIF01000058">
    <property type="protein sequence ID" value="MTH36655.1"/>
    <property type="molecule type" value="Genomic_DNA"/>
</dbReference>
<comment type="caution">
    <text evidence="1">The sequence shown here is derived from an EMBL/GenBank/DDBJ whole genome shotgun (WGS) entry which is preliminary data.</text>
</comment>
<evidence type="ECO:0008006" key="3">
    <source>
        <dbReference type="Google" id="ProtNLM"/>
    </source>
</evidence>
<dbReference type="InterPro" id="IPR038573">
    <property type="entry name" value="BrnT_sf"/>
</dbReference>
<organism evidence="1 2">
    <name type="scientific">Paracoccus limosus</name>
    <dbReference type="NCBI Taxonomy" id="913252"/>
    <lineage>
        <taxon>Bacteria</taxon>
        <taxon>Pseudomonadati</taxon>
        <taxon>Pseudomonadota</taxon>
        <taxon>Alphaproteobacteria</taxon>
        <taxon>Rhodobacterales</taxon>
        <taxon>Paracoccaceae</taxon>
        <taxon>Paracoccus</taxon>
    </lineage>
</organism>
<dbReference type="Pfam" id="PF04365">
    <property type="entry name" value="BrnT_toxin"/>
    <property type="match status" value="1"/>
</dbReference>